<protein>
    <recommendedName>
        <fullName evidence="1">Lipoyl-binding domain-containing protein</fullName>
    </recommendedName>
</protein>
<dbReference type="PANTHER" id="PTHR11715:SF3">
    <property type="entry name" value="GLYCINE CLEAVAGE SYSTEM H PROTEIN-RELATED"/>
    <property type="match status" value="1"/>
</dbReference>
<feature type="domain" description="Lipoyl-binding" evidence="1">
    <location>
        <begin position="35"/>
        <end position="118"/>
    </location>
</feature>
<dbReference type="InterPro" id="IPR000089">
    <property type="entry name" value="Biotin_lipoyl"/>
</dbReference>
<dbReference type="Gene3D" id="2.40.50.100">
    <property type="match status" value="1"/>
</dbReference>
<evidence type="ECO:0000313" key="2">
    <source>
        <dbReference type="EMBL" id="QHT28304.1"/>
    </source>
</evidence>
<dbReference type="GO" id="GO:0005739">
    <property type="term" value="C:mitochondrion"/>
    <property type="evidence" value="ECO:0007669"/>
    <property type="project" value="TreeGrafter"/>
</dbReference>
<dbReference type="SUPFAM" id="SSF51230">
    <property type="entry name" value="Single hybrid motif"/>
    <property type="match status" value="1"/>
</dbReference>
<dbReference type="InterPro" id="IPR033753">
    <property type="entry name" value="GCV_H/Fam206"/>
</dbReference>
<reference evidence="2" key="1">
    <citation type="journal article" date="2020" name="Nature">
        <title>Giant virus diversity and host interactions through global metagenomics.</title>
        <authorList>
            <person name="Schulz F."/>
            <person name="Roux S."/>
            <person name="Paez-Espino D."/>
            <person name="Jungbluth S."/>
            <person name="Walsh D.A."/>
            <person name="Denef V.J."/>
            <person name="McMahon K.D."/>
            <person name="Konstantinidis K.T."/>
            <person name="Eloe-Fadrosh E.A."/>
            <person name="Kyrpides N.C."/>
            <person name="Woyke T."/>
        </authorList>
    </citation>
    <scope>NUCLEOTIDE SEQUENCE</scope>
    <source>
        <strain evidence="2">GVMAG-M-3300001348-25</strain>
    </source>
</reference>
<dbReference type="AlphaFoldDB" id="A0A6C0EGP4"/>
<dbReference type="GO" id="GO:0019464">
    <property type="term" value="P:glycine decarboxylation via glycine cleavage system"/>
    <property type="evidence" value="ECO:0007669"/>
    <property type="project" value="InterPro"/>
</dbReference>
<dbReference type="InterPro" id="IPR011053">
    <property type="entry name" value="Single_hybrid_motif"/>
</dbReference>
<organism evidence="2">
    <name type="scientific">viral metagenome</name>
    <dbReference type="NCBI Taxonomy" id="1070528"/>
    <lineage>
        <taxon>unclassified sequences</taxon>
        <taxon>metagenomes</taxon>
        <taxon>organismal metagenomes</taxon>
    </lineage>
</organism>
<dbReference type="GO" id="GO:0009249">
    <property type="term" value="P:protein lipoylation"/>
    <property type="evidence" value="ECO:0007669"/>
    <property type="project" value="TreeGrafter"/>
</dbReference>
<evidence type="ECO:0000259" key="1">
    <source>
        <dbReference type="PROSITE" id="PS50968"/>
    </source>
</evidence>
<dbReference type="PROSITE" id="PS50968">
    <property type="entry name" value="BIOTINYL_LIPOYL"/>
    <property type="match status" value="1"/>
</dbReference>
<dbReference type="InterPro" id="IPR002930">
    <property type="entry name" value="GCV_H"/>
</dbReference>
<dbReference type="GO" id="GO:0005960">
    <property type="term" value="C:glycine cleavage complex"/>
    <property type="evidence" value="ECO:0007669"/>
    <property type="project" value="InterPro"/>
</dbReference>
<sequence>MFFRNQIRIFNQQIRHYNIIRFTNSHEYIKKQDGFYTLGITKLSSRKTTPIVYLETLVNEGDVIKKNQPLILLESPFTSNTIRSPFDCIIKRFNKEIMFEPYIINDDPLNSGWICDFFVQKPLFYNDNNLMNEDEYNKFIKNL</sequence>
<dbReference type="EMBL" id="MN738854">
    <property type="protein sequence ID" value="QHT28304.1"/>
    <property type="molecule type" value="Genomic_DNA"/>
</dbReference>
<accession>A0A6C0EGP4</accession>
<name>A0A6C0EGP4_9ZZZZ</name>
<dbReference type="PANTHER" id="PTHR11715">
    <property type="entry name" value="GLYCINE CLEAVAGE SYSTEM H PROTEIN"/>
    <property type="match status" value="1"/>
</dbReference>
<proteinExistence type="predicted"/>
<dbReference type="Pfam" id="PF01597">
    <property type="entry name" value="GCV_H"/>
    <property type="match status" value="1"/>
</dbReference>